<sequence length="386" mass="44322">MGGEKFMVKIFVTGDNHIGKKYNRYPEVKEILIQSRFDSLKNMVIKAEEESCDLFIITGDLFDSINSIKVSDVKRVVDILSMFTGNVIVLPGNHDYYTGDEKVWDNFKKCLLSIDNNITLITEFKTYKFEVGEDNVVFYPAFCQSKHSKKNNLDWIKHSKINEYDGINIGIAHGALKGVTPDINEDYFLMSESELSGIPVDIWLLGHTHIPYPNDLKEDEDTKGYKVFNPGTHEQTDLSNNTEGNGFIISIEKNNNISKVLARKFISGHVRYYNINLKVNPDSDNALSKALYEVTNIIDDYSIIRIIISGSVKHEEYINKEEIYRECLGRFLTYEKEDTELSEEITVDKIRNEFAETSFTAKFMEGLITNPTELQMAYQLIQKCKE</sequence>
<dbReference type="SUPFAM" id="SSF56300">
    <property type="entry name" value="Metallo-dependent phosphatases"/>
    <property type="match status" value="1"/>
</dbReference>
<gene>
    <name evidence="3" type="ORF">DWV45_03650</name>
</gene>
<evidence type="ECO:0000256" key="1">
    <source>
        <dbReference type="ARBA" id="ARBA00022801"/>
    </source>
</evidence>
<keyword evidence="3" id="KW-0540">Nuclease</keyword>
<dbReference type="Gene3D" id="3.60.21.10">
    <property type="match status" value="1"/>
</dbReference>
<organism evidence="3 4">
    <name type="scientific">Agathobacter rectalis</name>
    <dbReference type="NCBI Taxonomy" id="39491"/>
    <lineage>
        <taxon>Bacteria</taxon>
        <taxon>Bacillati</taxon>
        <taxon>Bacillota</taxon>
        <taxon>Clostridia</taxon>
        <taxon>Lachnospirales</taxon>
        <taxon>Lachnospiraceae</taxon>
        <taxon>Agathobacter</taxon>
    </lineage>
</organism>
<accession>A0A413DPE8</accession>
<dbReference type="CDD" id="cd00840">
    <property type="entry name" value="MPP_Mre11_N"/>
    <property type="match status" value="1"/>
</dbReference>
<dbReference type="EMBL" id="QSAZ01000003">
    <property type="protein sequence ID" value="RGW88479.1"/>
    <property type="molecule type" value="Genomic_DNA"/>
</dbReference>
<keyword evidence="1" id="KW-0378">Hydrolase</keyword>
<evidence type="ECO:0000259" key="2">
    <source>
        <dbReference type="Pfam" id="PF00149"/>
    </source>
</evidence>
<dbReference type="InterPro" id="IPR050535">
    <property type="entry name" value="DNA_Repair-Maintenance_Comp"/>
</dbReference>
<name>A0A413DPE8_9FIRM</name>
<proteinExistence type="predicted"/>
<dbReference type="PANTHER" id="PTHR30337">
    <property type="entry name" value="COMPONENT OF ATP-DEPENDENT DSDNA EXONUCLEASE"/>
    <property type="match status" value="1"/>
</dbReference>
<dbReference type="Pfam" id="PF00149">
    <property type="entry name" value="Metallophos"/>
    <property type="match status" value="1"/>
</dbReference>
<dbReference type="GO" id="GO:0004527">
    <property type="term" value="F:exonuclease activity"/>
    <property type="evidence" value="ECO:0007669"/>
    <property type="project" value="UniProtKB-KW"/>
</dbReference>
<dbReference type="InterPro" id="IPR041796">
    <property type="entry name" value="Mre11_N"/>
</dbReference>
<dbReference type="InterPro" id="IPR004843">
    <property type="entry name" value="Calcineurin-like_PHP"/>
</dbReference>
<evidence type="ECO:0000313" key="3">
    <source>
        <dbReference type="EMBL" id="RGW88479.1"/>
    </source>
</evidence>
<dbReference type="AlphaFoldDB" id="A0A413DPE8"/>
<feature type="domain" description="Calcineurin-like phosphoesterase" evidence="2">
    <location>
        <begin position="9"/>
        <end position="211"/>
    </location>
</feature>
<dbReference type="InterPro" id="IPR029052">
    <property type="entry name" value="Metallo-depent_PP-like"/>
</dbReference>
<comment type="caution">
    <text evidence="3">The sequence shown here is derived from an EMBL/GenBank/DDBJ whole genome shotgun (WGS) entry which is preliminary data.</text>
</comment>
<protein>
    <submittedName>
        <fullName evidence="3">DNA repair exonuclease</fullName>
    </submittedName>
</protein>
<keyword evidence="3" id="KW-0269">Exonuclease</keyword>
<dbReference type="Proteomes" id="UP000283683">
    <property type="component" value="Unassembled WGS sequence"/>
</dbReference>
<evidence type="ECO:0000313" key="4">
    <source>
        <dbReference type="Proteomes" id="UP000283683"/>
    </source>
</evidence>
<reference evidence="3 4" key="1">
    <citation type="submission" date="2018-08" db="EMBL/GenBank/DDBJ databases">
        <title>A genome reference for cultivated species of the human gut microbiota.</title>
        <authorList>
            <person name="Zou Y."/>
            <person name="Xue W."/>
            <person name="Luo G."/>
        </authorList>
    </citation>
    <scope>NUCLEOTIDE SEQUENCE [LARGE SCALE GENOMIC DNA]</scope>
    <source>
        <strain evidence="3 4">AF06-19</strain>
    </source>
</reference>